<dbReference type="Pfam" id="PF00149">
    <property type="entry name" value="Metallophos"/>
    <property type="match status" value="1"/>
</dbReference>
<evidence type="ECO:0000313" key="3">
    <source>
        <dbReference type="EMBL" id="SHF47919.1"/>
    </source>
</evidence>
<dbReference type="AlphaFoldDB" id="A0A1M5BZK2"/>
<dbReference type="RefSeq" id="WP_083588682.1">
    <property type="nucleotide sequence ID" value="NZ_FQUV01000006.1"/>
</dbReference>
<dbReference type="STRING" id="1486859.SAMN05444273_106215"/>
<dbReference type="PANTHER" id="PTHR42850:SF4">
    <property type="entry name" value="ZINC-DEPENDENT ENDOPOLYPHOSPHATASE"/>
    <property type="match status" value="1"/>
</dbReference>
<dbReference type="OrthoDB" id="9807890at2"/>
<keyword evidence="4" id="KW-1185">Reference proteome</keyword>
<dbReference type="EMBL" id="FQUV01000006">
    <property type="protein sequence ID" value="SHF47919.1"/>
    <property type="molecule type" value="Genomic_DNA"/>
</dbReference>
<feature type="compositionally biased region" description="Basic and acidic residues" evidence="1">
    <location>
        <begin position="14"/>
        <end position="23"/>
    </location>
</feature>
<sequence length="271" mass="29512">MNLLRSFFKGKKAATQEHSDGRNVSRPNPTSAHFVVGDLHGTLDLLEHILEQIDHVIGSLDLNDPKLVFVGDYVDRGPSSSAVLTRLHELASEFPQNVTCILGNHEQMMLDFLDAPEARHARWFRNGAAQTLASFGIDLPDEADWPATSGAIAAALRAQMGDQVEDWVRSLPMSVRSGNLMITHAGTDPGRAIDDQSSRVLLWGHPEFLSRARSDGHWVAHGHTVMENAICEDGRISVDTGGYSTGCLTAAAILPDGTVEFLQTTEPRQNG</sequence>
<dbReference type="PANTHER" id="PTHR42850">
    <property type="entry name" value="METALLOPHOSPHOESTERASE"/>
    <property type="match status" value="1"/>
</dbReference>
<dbReference type="GO" id="GO:0005737">
    <property type="term" value="C:cytoplasm"/>
    <property type="evidence" value="ECO:0007669"/>
    <property type="project" value="TreeGrafter"/>
</dbReference>
<dbReference type="GO" id="GO:0110154">
    <property type="term" value="P:RNA decapping"/>
    <property type="evidence" value="ECO:0007669"/>
    <property type="project" value="TreeGrafter"/>
</dbReference>
<dbReference type="InterPro" id="IPR029052">
    <property type="entry name" value="Metallo-depent_PP-like"/>
</dbReference>
<evidence type="ECO:0000313" key="4">
    <source>
        <dbReference type="Proteomes" id="UP000184144"/>
    </source>
</evidence>
<gene>
    <name evidence="3" type="ORF">SAMN05444273_106215</name>
</gene>
<evidence type="ECO:0000256" key="1">
    <source>
        <dbReference type="SAM" id="MobiDB-lite"/>
    </source>
</evidence>
<dbReference type="Proteomes" id="UP000184144">
    <property type="component" value="Unassembled WGS sequence"/>
</dbReference>
<dbReference type="CDD" id="cd00144">
    <property type="entry name" value="MPP_PPP_family"/>
    <property type="match status" value="1"/>
</dbReference>
<feature type="domain" description="Calcineurin-like phosphoesterase" evidence="2">
    <location>
        <begin position="35"/>
        <end position="188"/>
    </location>
</feature>
<protein>
    <submittedName>
        <fullName evidence="3">Serine/threonine protein phosphatase 1</fullName>
    </submittedName>
</protein>
<dbReference type="GO" id="GO:0008803">
    <property type="term" value="F:bis(5'-nucleosyl)-tetraphosphatase (symmetrical) activity"/>
    <property type="evidence" value="ECO:0007669"/>
    <property type="project" value="TreeGrafter"/>
</dbReference>
<name>A0A1M5BZK2_9RHOB</name>
<accession>A0A1M5BZK2</accession>
<reference evidence="4" key="1">
    <citation type="submission" date="2016-11" db="EMBL/GenBank/DDBJ databases">
        <authorList>
            <person name="Varghese N."/>
            <person name="Submissions S."/>
        </authorList>
    </citation>
    <scope>NUCLEOTIDE SEQUENCE [LARGE SCALE GENOMIC DNA]</scope>
    <source>
        <strain evidence="4">DSM 100566</strain>
    </source>
</reference>
<dbReference type="InterPro" id="IPR004843">
    <property type="entry name" value="Calcineurin-like_PHP"/>
</dbReference>
<organism evidence="3 4">
    <name type="scientific">Litoreibacter ascidiaceicola</name>
    <dbReference type="NCBI Taxonomy" id="1486859"/>
    <lineage>
        <taxon>Bacteria</taxon>
        <taxon>Pseudomonadati</taxon>
        <taxon>Pseudomonadota</taxon>
        <taxon>Alphaproteobacteria</taxon>
        <taxon>Rhodobacterales</taxon>
        <taxon>Roseobacteraceae</taxon>
        <taxon>Litoreibacter</taxon>
    </lineage>
</organism>
<dbReference type="Gene3D" id="3.60.21.10">
    <property type="match status" value="1"/>
</dbReference>
<proteinExistence type="predicted"/>
<feature type="region of interest" description="Disordered" evidence="1">
    <location>
        <begin position="10"/>
        <end position="29"/>
    </location>
</feature>
<dbReference type="SUPFAM" id="SSF56300">
    <property type="entry name" value="Metallo-dependent phosphatases"/>
    <property type="match status" value="1"/>
</dbReference>
<evidence type="ECO:0000259" key="2">
    <source>
        <dbReference type="Pfam" id="PF00149"/>
    </source>
</evidence>
<dbReference type="GO" id="GO:0016791">
    <property type="term" value="F:phosphatase activity"/>
    <property type="evidence" value="ECO:0007669"/>
    <property type="project" value="TreeGrafter"/>
</dbReference>
<dbReference type="InterPro" id="IPR050126">
    <property type="entry name" value="Ap4A_hydrolase"/>
</dbReference>